<comment type="function">
    <text evidence="7">Catalyzes xyloglucan endohydrolysis (XEH) and/or endotransglycosylation (XET). Cleaves and religates xyloglucan polymers, an essential constituent of the primary cell wall, and thereby participates in cell wall construction of growing tissues.</text>
</comment>
<dbReference type="GO" id="GO:0016762">
    <property type="term" value="F:xyloglucan:xyloglucosyl transferase activity"/>
    <property type="evidence" value="ECO:0000318"/>
    <property type="project" value="GO_Central"/>
</dbReference>
<evidence type="ECO:0000259" key="9">
    <source>
        <dbReference type="PROSITE" id="PS51762"/>
    </source>
</evidence>
<dbReference type="InterPro" id="IPR013320">
    <property type="entry name" value="ConA-like_dom_sf"/>
</dbReference>
<dbReference type="FunCoup" id="A0A2K1KDU6">
    <property type="interactions" value="222"/>
</dbReference>
<keyword evidence="8" id="KW-1133">Transmembrane helix</keyword>
<dbReference type="PaxDb" id="3218-PP1S309_38V6.2"/>
<dbReference type="PIRSF" id="PIRSF005604">
    <property type="entry name" value="XET"/>
    <property type="match status" value="1"/>
</dbReference>
<feature type="domain" description="GH16" evidence="9">
    <location>
        <begin position="1"/>
        <end position="243"/>
    </location>
</feature>
<dbReference type="KEGG" id="ppp:112283832"/>
<dbReference type="SUPFAM" id="SSF49899">
    <property type="entry name" value="Concanavalin A-like lectins/glucanases"/>
    <property type="match status" value="1"/>
</dbReference>
<dbReference type="InterPro" id="IPR044791">
    <property type="entry name" value="Beta-glucanase/XTH"/>
</dbReference>
<dbReference type="InterPro" id="IPR000757">
    <property type="entry name" value="Beta-glucanase-like"/>
</dbReference>
<dbReference type="GO" id="GO:0009505">
    <property type="term" value="C:plant-type cell wall"/>
    <property type="evidence" value="ECO:0000318"/>
    <property type="project" value="GO_Central"/>
</dbReference>
<reference evidence="10 12" key="1">
    <citation type="journal article" date="2008" name="Science">
        <title>The Physcomitrella genome reveals evolutionary insights into the conquest of land by plants.</title>
        <authorList>
            <person name="Rensing S."/>
            <person name="Lang D."/>
            <person name="Zimmer A."/>
            <person name="Terry A."/>
            <person name="Salamov A."/>
            <person name="Shapiro H."/>
            <person name="Nishiyama T."/>
            <person name="Perroud P.-F."/>
            <person name="Lindquist E."/>
            <person name="Kamisugi Y."/>
            <person name="Tanahashi T."/>
            <person name="Sakakibara K."/>
            <person name="Fujita T."/>
            <person name="Oishi K."/>
            <person name="Shin-I T."/>
            <person name="Kuroki Y."/>
            <person name="Toyoda A."/>
            <person name="Suzuki Y."/>
            <person name="Hashimoto A."/>
            <person name="Yamaguchi K."/>
            <person name="Sugano A."/>
            <person name="Kohara Y."/>
            <person name="Fujiyama A."/>
            <person name="Anterola A."/>
            <person name="Aoki S."/>
            <person name="Ashton N."/>
            <person name="Barbazuk W.B."/>
            <person name="Barker E."/>
            <person name="Bennetzen J."/>
            <person name="Bezanilla M."/>
            <person name="Blankenship R."/>
            <person name="Cho S.H."/>
            <person name="Dutcher S."/>
            <person name="Estelle M."/>
            <person name="Fawcett J.A."/>
            <person name="Gundlach H."/>
            <person name="Hanada K."/>
            <person name="Heyl A."/>
            <person name="Hicks K.A."/>
            <person name="Hugh J."/>
            <person name="Lohr M."/>
            <person name="Mayer K."/>
            <person name="Melkozernov A."/>
            <person name="Murata T."/>
            <person name="Nelson D."/>
            <person name="Pils B."/>
            <person name="Prigge M."/>
            <person name="Reiss B."/>
            <person name="Renner T."/>
            <person name="Rombauts S."/>
            <person name="Rushton P."/>
            <person name="Sanderfoot A."/>
            <person name="Schween G."/>
            <person name="Shiu S.-H."/>
            <person name="Stueber K."/>
            <person name="Theodoulou F.L."/>
            <person name="Tu H."/>
            <person name="Van de Peer Y."/>
            <person name="Verrier P.J."/>
            <person name="Waters E."/>
            <person name="Wood A."/>
            <person name="Yang L."/>
            <person name="Cove D."/>
            <person name="Cuming A."/>
            <person name="Hasebe M."/>
            <person name="Lucas S."/>
            <person name="Mishler D.B."/>
            <person name="Reski R."/>
            <person name="Grigoriev I."/>
            <person name="Quatrano R.S."/>
            <person name="Boore J.L."/>
        </authorList>
    </citation>
    <scope>NUCLEOTIDE SEQUENCE [LARGE SCALE GENOMIC DNA]</scope>
    <source>
        <strain evidence="11 12">cv. Gransden 2004</strain>
    </source>
</reference>
<keyword evidence="8" id="KW-0472">Membrane</keyword>
<dbReference type="AlphaFoldDB" id="A0A2K1KDU6"/>
<dbReference type="RefSeq" id="XP_024378828.1">
    <property type="nucleotide sequence ID" value="XM_024523060.2"/>
</dbReference>
<keyword evidence="8" id="KW-0812">Transmembrane</keyword>
<feature type="transmembrane region" description="Helical" evidence="8">
    <location>
        <begin position="21"/>
        <end position="41"/>
    </location>
</feature>
<dbReference type="Gramene" id="Pp3c6_490V3.4">
    <property type="protein sequence ID" value="Pp3c6_490V3.4"/>
    <property type="gene ID" value="Pp3c6_490"/>
</dbReference>
<evidence type="ECO:0000256" key="3">
    <source>
        <dbReference type="ARBA" id="ARBA00023157"/>
    </source>
</evidence>
<evidence type="ECO:0000256" key="4">
    <source>
        <dbReference type="ARBA" id="ARBA00023295"/>
    </source>
</evidence>
<dbReference type="Gramene" id="Pp3c6_490V3.3">
    <property type="protein sequence ID" value="Pp3c6_490V3.3"/>
    <property type="gene ID" value="Pp3c6_490"/>
</dbReference>
<comment type="PTM">
    <text evidence="7">Contains at least one intrachain disulfide bond essential for its enzymatic activity.</text>
</comment>
<dbReference type="EnsemblPlants" id="Pp3c6_490V3.4">
    <property type="protein sequence ID" value="Pp3c6_490V3.4"/>
    <property type="gene ID" value="Pp3c6_490"/>
</dbReference>
<dbReference type="EnsemblPlants" id="Pp3c6_490V3.1">
    <property type="protein sequence ID" value="Pp3c6_490V3.1"/>
    <property type="gene ID" value="Pp3c6_490"/>
</dbReference>
<dbReference type="GO" id="GO:0009834">
    <property type="term" value="P:plant-type secondary cell wall biogenesis"/>
    <property type="evidence" value="ECO:0000318"/>
    <property type="project" value="GO_Central"/>
</dbReference>
<dbReference type="Pfam" id="PF00722">
    <property type="entry name" value="Glyco_hydro_16"/>
    <property type="match status" value="1"/>
</dbReference>
<dbReference type="Gene3D" id="2.60.120.200">
    <property type="match status" value="1"/>
</dbReference>
<keyword evidence="7" id="KW-0052">Apoplast</keyword>
<dbReference type="OrthoDB" id="4781at2759"/>
<keyword evidence="12" id="KW-1185">Reference proteome</keyword>
<keyword evidence="7" id="KW-0961">Cell wall biogenesis/degradation</keyword>
<dbReference type="Gramene" id="Pp3c6_490V3.1">
    <property type="protein sequence ID" value="Pp3c6_490V3.1"/>
    <property type="gene ID" value="Pp3c6_490"/>
</dbReference>
<evidence type="ECO:0000313" key="10">
    <source>
        <dbReference type="EMBL" id="PNR51954.1"/>
    </source>
</evidence>
<comment type="subcellular location">
    <subcellularLocation>
        <location evidence="7">Secreted</location>
        <location evidence="7">Cell wall</location>
    </subcellularLocation>
    <subcellularLocation>
        <location evidence="7">Secreted</location>
        <location evidence="7">Extracellular space</location>
        <location evidence="7">Apoplast</location>
    </subcellularLocation>
</comment>
<dbReference type="Pfam" id="PF06955">
    <property type="entry name" value="XET_C"/>
    <property type="match status" value="1"/>
</dbReference>
<dbReference type="PROSITE" id="PS51762">
    <property type="entry name" value="GH16_2"/>
    <property type="match status" value="1"/>
</dbReference>
<keyword evidence="4 7" id="KW-0326">Glycosidase</keyword>
<keyword evidence="7" id="KW-0964">Secreted</keyword>
<keyword evidence="2 7" id="KW-0378">Hydrolase</keyword>
<feature type="active site" description="Nucleophile" evidence="5">
    <location>
        <position position="129"/>
    </location>
</feature>
<keyword evidence="1 7" id="KW-0808">Transferase</keyword>
<evidence type="ECO:0000256" key="2">
    <source>
        <dbReference type="ARBA" id="ARBA00022801"/>
    </source>
</evidence>
<dbReference type="InterPro" id="IPR010713">
    <property type="entry name" value="XET_C"/>
</dbReference>
<dbReference type="GeneID" id="112283832"/>
<dbReference type="OMA" id="DYCHDRS"/>
<reference evidence="11" key="3">
    <citation type="submission" date="2020-12" db="UniProtKB">
        <authorList>
            <consortium name="EnsemblPlants"/>
        </authorList>
    </citation>
    <scope>IDENTIFICATION</scope>
</reference>
<dbReference type="Gramene" id="Pp3c6_490V3.2">
    <property type="protein sequence ID" value="Pp3c6_490V3.2"/>
    <property type="gene ID" value="Pp3c6_490"/>
</dbReference>
<dbReference type="GO" id="GO:0004553">
    <property type="term" value="F:hydrolase activity, hydrolyzing O-glycosyl compounds"/>
    <property type="evidence" value="ECO:0007669"/>
    <property type="project" value="InterPro"/>
</dbReference>
<evidence type="ECO:0000313" key="11">
    <source>
        <dbReference type="EnsemblPlants" id="Pp3c6_490V3.1"/>
    </source>
</evidence>
<dbReference type="RefSeq" id="XP_024378827.1">
    <property type="nucleotide sequence ID" value="XM_024523059.2"/>
</dbReference>
<feature type="glycosylation site" description="N-linked (GlcNAc...) asparagine" evidence="6">
    <location>
        <position position="137"/>
    </location>
</feature>
<gene>
    <name evidence="11" type="primary">LOC112283832</name>
    <name evidence="10" type="ORF">PHYPA_008328</name>
</gene>
<dbReference type="InterPro" id="IPR016455">
    <property type="entry name" value="XTH"/>
</dbReference>
<comment type="similarity">
    <text evidence="7">Belongs to the glycosyl hydrolase 16 family.</text>
</comment>
<organism evidence="10">
    <name type="scientific">Physcomitrium patens</name>
    <name type="common">Spreading-leaved earth moss</name>
    <name type="synonym">Physcomitrella patens</name>
    <dbReference type="NCBI Taxonomy" id="3218"/>
    <lineage>
        <taxon>Eukaryota</taxon>
        <taxon>Viridiplantae</taxon>
        <taxon>Streptophyta</taxon>
        <taxon>Embryophyta</taxon>
        <taxon>Bryophyta</taxon>
        <taxon>Bryophytina</taxon>
        <taxon>Bryopsida</taxon>
        <taxon>Funariidae</taxon>
        <taxon>Funariales</taxon>
        <taxon>Funariaceae</taxon>
        <taxon>Physcomitrium</taxon>
    </lineage>
</organism>
<feature type="active site" description="Proton donor" evidence="5">
    <location>
        <position position="133"/>
    </location>
</feature>
<keyword evidence="7" id="KW-0134">Cell wall</keyword>
<dbReference type="FunFam" id="2.60.120.200:FF:000025">
    <property type="entry name" value="Xyloglucan endotransglucosylase/hydrolase"/>
    <property type="match status" value="1"/>
</dbReference>
<evidence type="ECO:0000256" key="1">
    <source>
        <dbReference type="ARBA" id="ARBA00022679"/>
    </source>
</evidence>
<dbReference type="EnsemblPlants" id="Pp3c6_490V3.3">
    <property type="protein sequence ID" value="Pp3c6_490V3.3"/>
    <property type="gene ID" value="Pp3c6_490"/>
</dbReference>
<sequence>MIQGIQAMAVTDDKIRTSARWITFFFAAWSVFTALNVMPVLSQGTGSLTGPVHFLENYESRSDAQHFRLLNSGQQVQLVLDEYSASGFGSKYQYLFGKIGMSMKLVPGNSAGTVTAYYMSSQTPGLHDEMDFEFLGNVSGQPYILQTNVYANGEGKREQRIYLWFDPTAEFHSYSVLWNKQQIIFYVDNTPIRVYKNNKDIGVPYPDSKAVGIYSTIWNGENWATNDGWTKLNWTYSPFVATYESFGVDACRVENGNTASCIAQSNSWWMQSEYQTLGAHQVDELAWVRKNYLLYDYCADKKRFPVAPAECARNPL</sequence>
<evidence type="ECO:0000256" key="7">
    <source>
        <dbReference type="RuleBase" id="RU361120"/>
    </source>
</evidence>
<evidence type="ECO:0000256" key="5">
    <source>
        <dbReference type="PIRSR" id="PIRSR005604-1"/>
    </source>
</evidence>
<dbReference type="EnsemblPlants" id="Pp3c6_490V3.2">
    <property type="protein sequence ID" value="Pp3c6_490V3.2"/>
    <property type="gene ID" value="Pp3c6_490"/>
</dbReference>
<dbReference type="EC" id="2.4.1.207" evidence="7"/>
<dbReference type="GO" id="GO:0010411">
    <property type="term" value="P:xyloglucan metabolic process"/>
    <property type="evidence" value="ECO:0000318"/>
    <property type="project" value="GO_Central"/>
</dbReference>
<evidence type="ECO:0000313" key="12">
    <source>
        <dbReference type="Proteomes" id="UP000006727"/>
    </source>
</evidence>
<dbReference type="GO" id="GO:0048046">
    <property type="term" value="C:apoplast"/>
    <property type="evidence" value="ECO:0007669"/>
    <property type="project" value="UniProtKB-SubCell"/>
</dbReference>
<proteinExistence type="inferred from homology"/>
<dbReference type="SMR" id="A0A2K1KDU6"/>
<dbReference type="PANTHER" id="PTHR31062">
    <property type="entry name" value="XYLOGLUCAN ENDOTRANSGLUCOSYLASE/HYDROLASE PROTEIN 8-RELATED"/>
    <property type="match status" value="1"/>
</dbReference>
<reference evidence="10 12" key="2">
    <citation type="journal article" date="2018" name="Plant J.">
        <title>The Physcomitrella patens chromosome-scale assembly reveals moss genome structure and evolution.</title>
        <authorList>
            <person name="Lang D."/>
            <person name="Ullrich K.K."/>
            <person name="Murat F."/>
            <person name="Fuchs J."/>
            <person name="Jenkins J."/>
            <person name="Haas F.B."/>
            <person name="Piednoel M."/>
            <person name="Gundlach H."/>
            <person name="Van Bel M."/>
            <person name="Meyberg R."/>
            <person name="Vives C."/>
            <person name="Morata J."/>
            <person name="Symeonidi A."/>
            <person name="Hiss M."/>
            <person name="Muchero W."/>
            <person name="Kamisugi Y."/>
            <person name="Saleh O."/>
            <person name="Blanc G."/>
            <person name="Decker E.L."/>
            <person name="van Gessel N."/>
            <person name="Grimwood J."/>
            <person name="Hayes R.D."/>
            <person name="Graham S.W."/>
            <person name="Gunter L.E."/>
            <person name="McDaniel S.F."/>
            <person name="Hoernstein S.N.W."/>
            <person name="Larsson A."/>
            <person name="Li F.W."/>
            <person name="Perroud P.F."/>
            <person name="Phillips J."/>
            <person name="Ranjan P."/>
            <person name="Rokshar D.S."/>
            <person name="Rothfels C.J."/>
            <person name="Schneider L."/>
            <person name="Shu S."/>
            <person name="Stevenson D.W."/>
            <person name="Thummler F."/>
            <person name="Tillich M."/>
            <person name="Villarreal Aguilar J.C."/>
            <person name="Widiez T."/>
            <person name="Wong G.K."/>
            <person name="Wymore A."/>
            <person name="Zhang Y."/>
            <person name="Zimmer A.D."/>
            <person name="Quatrano R.S."/>
            <person name="Mayer K.F.X."/>
            <person name="Goodstein D."/>
            <person name="Casacuberta J.M."/>
            <person name="Vandepoele K."/>
            <person name="Reski R."/>
            <person name="Cuming A.C."/>
            <person name="Tuskan G.A."/>
            <person name="Maumus F."/>
            <person name="Salse J."/>
            <person name="Schmutz J."/>
            <person name="Rensing S.A."/>
        </authorList>
    </citation>
    <scope>NUCLEOTIDE SEQUENCE [LARGE SCALE GENOMIC DNA]</scope>
    <source>
        <strain evidence="11 12">cv. Gransden 2004</strain>
    </source>
</reference>
<evidence type="ECO:0000256" key="8">
    <source>
        <dbReference type="SAM" id="Phobius"/>
    </source>
</evidence>
<keyword evidence="3" id="KW-1015">Disulfide bond</keyword>
<dbReference type="STRING" id="3218.A0A2K1KDU6"/>
<name>A0A2K1KDU6_PHYPA</name>
<dbReference type="EMBL" id="ABEU02000006">
    <property type="protein sequence ID" value="PNR51954.1"/>
    <property type="molecule type" value="Genomic_DNA"/>
</dbReference>
<dbReference type="Proteomes" id="UP000006727">
    <property type="component" value="Chromosome 6"/>
</dbReference>
<dbReference type="CDD" id="cd02176">
    <property type="entry name" value="GH16_XET"/>
    <property type="match status" value="1"/>
</dbReference>
<accession>A0A2K1KDU6</accession>
<evidence type="ECO:0000256" key="6">
    <source>
        <dbReference type="PIRSR" id="PIRSR005604-2"/>
    </source>
</evidence>
<dbReference type="GO" id="GO:0071555">
    <property type="term" value="P:cell wall organization"/>
    <property type="evidence" value="ECO:0007669"/>
    <property type="project" value="UniProtKB-KW"/>
</dbReference>
<protein>
    <recommendedName>
        <fullName evidence="7">Xyloglucan endotransglucosylase/hydrolase</fullName>
        <ecNumber evidence="7">2.4.1.207</ecNumber>
    </recommendedName>
</protein>